<dbReference type="AlphaFoldDB" id="X0UVI2"/>
<gene>
    <name evidence="1" type="ORF">S01H1_38207</name>
</gene>
<organism evidence="1">
    <name type="scientific">marine sediment metagenome</name>
    <dbReference type="NCBI Taxonomy" id="412755"/>
    <lineage>
        <taxon>unclassified sequences</taxon>
        <taxon>metagenomes</taxon>
        <taxon>ecological metagenomes</taxon>
    </lineage>
</organism>
<dbReference type="EMBL" id="BARS01024037">
    <property type="protein sequence ID" value="GAG03217.1"/>
    <property type="molecule type" value="Genomic_DNA"/>
</dbReference>
<accession>X0UVI2</accession>
<comment type="caution">
    <text evidence="1">The sequence shown here is derived from an EMBL/GenBank/DDBJ whole genome shotgun (WGS) entry which is preliminary data.</text>
</comment>
<proteinExistence type="predicted"/>
<name>X0UVI2_9ZZZZ</name>
<evidence type="ECO:0000313" key="1">
    <source>
        <dbReference type="EMBL" id="GAG03217.1"/>
    </source>
</evidence>
<sequence length="68" mass="7891">MKIKTIKMDGCFPSDMDDGELAELLSNGWIIINKDLINDRYIVYTLQKREKDDDVGKCCQSNQYINTE</sequence>
<reference evidence="1" key="1">
    <citation type="journal article" date="2014" name="Front. Microbiol.">
        <title>High frequency of phylogenetically diverse reductive dehalogenase-homologous genes in deep subseafloor sedimentary metagenomes.</title>
        <authorList>
            <person name="Kawai M."/>
            <person name="Futagami T."/>
            <person name="Toyoda A."/>
            <person name="Takaki Y."/>
            <person name="Nishi S."/>
            <person name="Hori S."/>
            <person name="Arai W."/>
            <person name="Tsubouchi T."/>
            <person name="Morono Y."/>
            <person name="Uchiyama I."/>
            <person name="Ito T."/>
            <person name="Fujiyama A."/>
            <person name="Inagaki F."/>
            <person name="Takami H."/>
        </authorList>
    </citation>
    <scope>NUCLEOTIDE SEQUENCE</scope>
    <source>
        <strain evidence="1">Expedition CK06-06</strain>
    </source>
</reference>
<protein>
    <submittedName>
        <fullName evidence="1">Uncharacterized protein</fullName>
    </submittedName>
</protein>